<sequence>MKTIPPIKKISTFLLCISIFSSSFAQTLEIVENQPEYDYAEAFETEDNIVFTDYYGGTNPAMYNFDGINFQSIPFEDYANVQYLDKYNNKYYFAQYDPIASLMEYDGSQVISYNLPEGYENPVFLGNFNNRLFIVGQNYLEGDIILGFNGNELEEFEVPNQREIIGYYFSENNQSLYLILRDNQQNNPTSAWVFDGENYTVIPNPQEKEIVSIQGEIDGVLTLACIDVVNTDIFSLYSFDGTNLTALPTSGNTSLSYKLGSNNQQIFFRYKNLASEKGELYGFDGNGLNPIYTNLDKDAYLYGGNFNNEDYFIFSMYNSSSQSHFYKYDGVSFTAIGVPENLSAVGYATSTDEKLYMVYEDTEENYSLTELTLGETTATLVSNPPENYSFSDFLTSYGNTLFYSYESDSEQYLYKLYAVDQSGFVEVVVPENAALVDYEFTLDQDLYFNYLNQQTNTTQLYKINGNDLGRLEAVETNQNIIVSPNPANGYFKVHFTDATIAGEVKVNLFSISGKLINAQDFTVSGSNPEIFYPTESLTSGVYVMEVISSSGRAIERVVVQ</sequence>
<reference evidence="4 5" key="1">
    <citation type="journal article" date="2007" name="Int. J. Syst. Evol. Microbiol.">
        <title>Marixanthomonas ophiurae gen. nov., sp. nov., a marine bacterium of the family Flavobacteriaceae isolated from a deep-sea brittle star.</title>
        <authorList>
            <person name="Romanenko L.A."/>
            <person name="Uchino M."/>
            <person name="Frolova G.M."/>
            <person name="Mikhailov V.V."/>
        </authorList>
    </citation>
    <scope>NUCLEOTIDE SEQUENCE [LARGE SCALE GENOMIC DNA]</scope>
    <source>
        <strain evidence="4 5">KMM 3046</strain>
    </source>
</reference>
<comment type="caution">
    <text evidence="4">The sequence shown here is derived from an EMBL/GenBank/DDBJ whole genome shotgun (WGS) entry which is preliminary data.</text>
</comment>
<feature type="chain" id="PRO_5017580304" evidence="2">
    <location>
        <begin position="26"/>
        <end position="560"/>
    </location>
</feature>
<proteinExistence type="predicted"/>
<dbReference type="AlphaFoldDB" id="A0A3E1QB29"/>
<evidence type="ECO:0000259" key="3">
    <source>
        <dbReference type="Pfam" id="PF18962"/>
    </source>
</evidence>
<dbReference type="Pfam" id="PF18962">
    <property type="entry name" value="Por_Secre_tail"/>
    <property type="match status" value="1"/>
</dbReference>
<keyword evidence="5" id="KW-1185">Reference proteome</keyword>
<dbReference type="NCBIfam" id="TIGR04183">
    <property type="entry name" value="Por_Secre_tail"/>
    <property type="match status" value="1"/>
</dbReference>
<name>A0A3E1QB29_9FLAO</name>
<evidence type="ECO:0000256" key="1">
    <source>
        <dbReference type="ARBA" id="ARBA00022729"/>
    </source>
</evidence>
<evidence type="ECO:0000256" key="2">
    <source>
        <dbReference type="SAM" id="SignalP"/>
    </source>
</evidence>
<dbReference type="EMBL" id="QVID01000001">
    <property type="protein sequence ID" value="RFN59342.1"/>
    <property type="molecule type" value="Genomic_DNA"/>
</dbReference>
<evidence type="ECO:0000313" key="4">
    <source>
        <dbReference type="EMBL" id="RFN59342.1"/>
    </source>
</evidence>
<feature type="signal peptide" evidence="2">
    <location>
        <begin position="1"/>
        <end position="25"/>
    </location>
</feature>
<keyword evidence="1 2" id="KW-0732">Signal</keyword>
<dbReference type="InterPro" id="IPR026444">
    <property type="entry name" value="Secre_tail"/>
</dbReference>
<gene>
    <name evidence="4" type="ORF">DZ858_04550</name>
</gene>
<accession>A0A3E1QB29</accession>
<organism evidence="4 5">
    <name type="scientific">Marixanthomonas ophiurae</name>
    <dbReference type="NCBI Taxonomy" id="387659"/>
    <lineage>
        <taxon>Bacteria</taxon>
        <taxon>Pseudomonadati</taxon>
        <taxon>Bacteroidota</taxon>
        <taxon>Flavobacteriia</taxon>
        <taxon>Flavobacteriales</taxon>
        <taxon>Flavobacteriaceae</taxon>
        <taxon>Marixanthomonas</taxon>
    </lineage>
</organism>
<dbReference type="RefSeq" id="WP_117158340.1">
    <property type="nucleotide sequence ID" value="NZ_QVID01000001.1"/>
</dbReference>
<protein>
    <submittedName>
        <fullName evidence="4">T9SS C-terminal target domain-containing protein</fullName>
    </submittedName>
</protein>
<evidence type="ECO:0000313" key="5">
    <source>
        <dbReference type="Proteomes" id="UP000261082"/>
    </source>
</evidence>
<feature type="domain" description="Secretion system C-terminal sorting" evidence="3">
    <location>
        <begin position="483"/>
        <end position="559"/>
    </location>
</feature>
<dbReference type="Proteomes" id="UP000261082">
    <property type="component" value="Unassembled WGS sequence"/>
</dbReference>
<dbReference type="OrthoDB" id="621743at2"/>